<reference evidence="8" key="1">
    <citation type="submission" date="2016-11" db="EMBL/GenBank/DDBJ databases">
        <authorList>
            <person name="Varghese N."/>
            <person name="Submissions S."/>
        </authorList>
    </citation>
    <scope>NUCLEOTIDE SEQUENCE [LARGE SCALE GENOMIC DNA]</scope>
    <source>
        <strain evidence="8">DSM 27619</strain>
    </source>
</reference>
<comment type="subcellular location">
    <subcellularLocation>
        <location evidence="1">Membrane</location>
        <topology evidence="1">Multi-pass membrane protein</topology>
    </subcellularLocation>
</comment>
<evidence type="ECO:0000313" key="8">
    <source>
        <dbReference type="Proteomes" id="UP000184518"/>
    </source>
</evidence>
<feature type="transmembrane region" description="Helical" evidence="5">
    <location>
        <begin position="120"/>
        <end position="137"/>
    </location>
</feature>
<dbReference type="RefSeq" id="WP_378158223.1">
    <property type="nucleotide sequence ID" value="NZ_FQUT01000012.1"/>
</dbReference>
<evidence type="ECO:0000313" key="7">
    <source>
        <dbReference type="EMBL" id="SHG26161.1"/>
    </source>
</evidence>
<dbReference type="GO" id="GO:0016020">
    <property type="term" value="C:membrane"/>
    <property type="evidence" value="ECO:0007669"/>
    <property type="project" value="UniProtKB-SubCell"/>
</dbReference>
<dbReference type="EMBL" id="FQUT01000012">
    <property type="protein sequence ID" value="SHG26161.1"/>
    <property type="molecule type" value="Genomic_DNA"/>
</dbReference>
<keyword evidence="2 5" id="KW-0812">Transmembrane</keyword>
<evidence type="ECO:0000256" key="4">
    <source>
        <dbReference type="ARBA" id="ARBA00023136"/>
    </source>
</evidence>
<accession>A0A1M5ID27</accession>
<feature type="transmembrane region" description="Helical" evidence="5">
    <location>
        <begin position="149"/>
        <end position="169"/>
    </location>
</feature>
<organism evidence="7 8">
    <name type="scientific">Chryseobacterium arachidis</name>
    <dbReference type="NCBI Taxonomy" id="1416778"/>
    <lineage>
        <taxon>Bacteria</taxon>
        <taxon>Pseudomonadati</taxon>
        <taxon>Bacteroidota</taxon>
        <taxon>Flavobacteriia</taxon>
        <taxon>Flavobacteriales</taxon>
        <taxon>Weeksellaceae</taxon>
        <taxon>Chryseobacterium group</taxon>
        <taxon>Chryseobacterium</taxon>
    </lineage>
</organism>
<dbReference type="InterPro" id="IPR009908">
    <property type="entry name" value="Methylamine_util_MauE"/>
</dbReference>
<feature type="transmembrane region" description="Helical" evidence="5">
    <location>
        <begin position="53"/>
        <end position="71"/>
    </location>
</feature>
<evidence type="ECO:0000256" key="3">
    <source>
        <dbReference type="ARBA" id="ARBA00022989"/>
    </source>
</evidence>
<keyword evidence="4 5" id="KW-0472">Membrane</keyword>
<dbReference type="Proteomes" id="UP000184518">
    <property type="component" value="Unassembled WGS sequence"/>
</dbReference>
<dbReference type="STRING" id="1416778.SAMN05443633_11294"/>
<evidence type="ECO:0000256" key="1">
    <source>
        <dbReference type="ARBA" id="ARBA00004141"/>
    </source>
</evidence>
<protein>
    <submittedName>
        <fullName evidence="7">Uncharacterized membrane protein YphA, DoxX/SURF4 family</fullName>
    </submittedName>
</protein>
<keyword evidence="8" id="KW-1185">Reference proteome</keyword>
<evidence type="ECO:0000256" key="5">
    <source>
        <dbReference type="SAM" id="Phobius"/>
    </source>
</evidence>
<feature type="domain" description="Methylamine utilisation protein MauE" evidence="6">
    <location>
        <begin position="9"/>
        <end position="135"/>
    </location>
</feature>
<evidence type="ECO:0000259" key="6">
    <source>
        <dbReference type="Pfam" id="PF07291"/>
    </source>
</evidence>
<dbReference type="GO" id="GO:0030416">
    <property type="term" value="P:methylamine metabolic process"/>
    <property type="evidence" value="ECO:0007669"/>
    <property type="project" value="InterPro"/>
</dbReference>
<sequence>MIMIALVRKYFVKTVAILLGLLFMYASSSKMLDFENFQVQLAQSPLLSAYAGFVSYAVIISEVIITILLCINSTRRIALYASFALMVAFTTYIYLILNYSEFIPCSCGGILEKMGWQEHLIFNILVVLLAAVAIFTLSRASGYKFKNILGLVSITTVLSIGVVVIMFLGSEHIIKKENNFTRRFLNHPVVLDNKVLVLDNPDYYFAGSDDGHIYLGNRIFPQILLTVDTGLQSQQLTKVVPDNMKHQFASIKIQVFPPHYYFYDGSVPVIFKGRLGSENAKTLSLGDAFFNQLVVIDSTRFVLRTQSGNTKEFALASFDLLPQIRVKLYPNILEKQIDGVFDVDGNLTIDRSDNTLIYTYLYRNEFIVMDTNLNIDRRLNTIDTTRIAQIKITKLGDGRHKMNAPPFKVNRQSVAHRGLLFNQSDLMGKHESREEWKSAKVIDVYRTDKQEYLGSFYIYNKKESKMKDFLLTNNYCYVIMGDEVLKYRIRDNISKHYTKKGEAENLTIE</sequence>
<evidence type="ECO:0000256" key="2">
    <source>
        <dbReference type="ARBA" id="ARBA00022692"/>
    </source>
</evidence>
<feature type="transmembrane region" description="Helical" evidence="5">
    <location>
        <begin position="78"/>
        <end position="100"/>
    </location>
</feature>
<dbReference type="Pfam" id="PF07291">
    <property type="entry name" value="MauE"/>
    <property type="match status" value="1"/>
</dbReference>
<dbReference type="AlphaFoldDB" id="A0A1M5ID27"/>
<proteinExistence type="predicted"/>
<gene>
    <name evidence="7" type="ORF">SAMN05443633_11294</name>
</gene>
<keyword evidence="3 5" id="KW-1133">Transmembrane helix</keyword>
<name>A0A1M5ID27_9FLAO</name>